<accession>A0AAN7CZ04</accession>
<dbReference type="GO" id="GO:0000049">
    <property type="term" value="F:tRNA binding"/>
    <property type="evidence" value="ECO:0007669"/>
    <property type="project" value="InterPro"/>
</dbReference>
<dbReference type="GO" id="GO:0016783">
    <property type="term" value="F:sulfurtransferase activity"/>
    <property type="evidence" value="ECO:0007669"/>
    <property type="project" value="TreeGrafter"/>
</dbReference>
<evidence type="ECO:0000313" key="5">
    <source>
        <dbReference type="EMBL" id="KAK4250570.1"/>
    </source>
</evidence>
<proteinExistence type="inferred from homology"/>
<comment type="caution">
    <text evidence="5">The sequence shown here is derived from an EMBL/GenBank/DDBJ whole genome shotgun (WGS) entry which is preliminary data.</text>
</comment>
<evidence type="ECO:0000256" key="3">
    <source>
        <dbReference type="HAMAP-Rule" id="MF_03054"/>
    </source>
</evidence>
<comment type="similarity">
    <text evidence="3">Belongs to the CTU2/NCS2 family.</text>
</comment>
<evidence type="ECO:0000256" key="4">
    <source>
        <dbReference type="SAM" id="MobiDB-lite"/>
    </source>
</evidence>
<dbReference type="InterPro" id="IPR014729">
    <property type="entry name" value="Rossmann-like_a/b/a_fold"/>
</dbReference>
<feature type="compositionally biased region" description="Low complexity" evidence="4">
    <location>
        <begin position="170"/>
        <end position="181"/>
    </location>
</feature>
<comment type="pathway">
    <text evidence="3">tRNA modification; 5-methoxycarbonylmethyl-2-thiouridine-tRNA biosynthesis.</text>
</comment>
<dbReference type="PANTHER" id="PTHR20882">
    <property type="entry name" value="CYTOPLASMIC TRNA 2-THIOLATION PROTEIN 2"/>
    <property type="match status" value="1"/>
</dbReference>
<reference evidence="5" key="2">
    <citation type="submission" date="2023-05" db="EMBL/GenBank/DDBJ databases">
        <authorList>
            <consortium name="Lawrence Berkeley National Laboratory"/>
            <person name="Steindorff A."/>
            <person name="Hensen N."/>
            <person name="Bonometti L."/>
            <person name="Westerberg I."/>
            <person name="Brannstrom I.O."/>
            <person name="Guillou S."/>
            <person name="Cros-Aarteil S."/>
            <person name="Calhoun S."/>
            <person name="Haridas S."/>
            <person name="Kuo A."/>
            <person name="Mondo S."/>
            <person name="Pangilinan J."/>
            <person name="Riley R."/>
            <person name="Labutti K."/>
            <person name="Andreopoulos B."/>
            <person name="Lipzen A."/>
            <person name="Chen C."/>
            <person name="Yanf M."/>
            <person name="Daum C."/>
            <person name="Ng V."/>
            <person name="Clum A."/>
            <person name="Ohm R."/>
            <person name="Martin F."/>
            <person name="Silar P."/>
            <person name="Natvig D."/>
            <person name="Lalanne C."/>
            <person name="Gautier V."/>
            <person name="Ament-Velasquez S.L."/>
            <person name="Kruys A."/>
            <person name="Hutchinson M.I."/>
            <person name="Powell A.J."/>
            <person name="Barry K."/>
            <person name="Miller A.N."/>
            <person name="Grigoriev I.V."/>
            <person name="Debuchy R."/>
            <person name="Gladieux P."/>
            <person name="Thoren M.H."/>
            <person name="Johannesson H."/>
        </authorList>
    </citation>
    <scope>NUCLEOTIDE SEQUENCE</scope>
    <source>
        <strain evidence="5">CBS 359.72</strain>
    </source>
</reference>
<dbReference type="SUPFAM" id="SSF52402">
    <property type="entry name" value="Adenine nucleotide alpha hydrolases-like"/>
    <property type="match status" value="1"/>
</dbReference>
<dbReference type="AlphaFoldDB" id="A0AAN7CZ04"/>
<comment type="subcellular location">
    <subcellularLocation>
        <location evidence="3">Cytoplasm</location>
    </subcellularLocation>
</comment>
<keyword evidence="2 3" id="KW-0819">tRNA processing</keyword>
<gene>
    <name evidence="3" type="primary">NCS2</name>
    <name evidence="3" type="synonym">CTU2</name>
    <name evidence="5" type="ORF">C7999DRAFT_11607</name>
</gene>
<organism evidence="5 6">
    <name type="scientific">Corynascus novoguineensis</name>
    <dbReference type="NCBI Taxonomy" id="1126955"/>
    <lineage>
        <taxon>Eukaryota</taxon>
        <taxon>Fungi</taxon>
        <taxon>Dikarya</taxon>
        <taxon>Ascomycota</taxon>
        <taxon>Pezizomycotina</taxon>
        <taxon>Sordariomycetes</taxon>
        <taxon>Sordariomycetidae</taxon>
        <taxon>Sordariales</taxon>
        <taxon>Chaetomiaceae</taxon>
        <taxon>Corynascus</taxon>
    </lineage>
</organism>
<reference evidence="5" key="1">
    <citation type="journal article" date="2023" name="Mol. Phylogenet. Evol.">
        <title>Genome-scale phylogeny and comparative genomics of the fungal order Sordariales.</title>
        <authorList>
            <person name="Hensen N."/>
            <person name="Bonometti L."/>
            <person name="Westerberg I."/>
            <person name="Brannstrom I.O."/>
            <person name="Guillou S."/>
            <person name="Cros-Aarteil S."/>
            <person name="Calhoun S."/>
            <person name="Haridas S."/>
            <person name="Kuo A."/>
            <person name="Mondo S."/>
            <person name="Pangilinan J."/>
            <person name="Riley R."/>
            <person name="LaButti K."/>
            <person name="Andreopoulos B."/>
            <person name="Lipzen A."/>
            <person name="Chen C."/>
            <person name="Yan M."/>
            <person name="Daum C."/>
            <person name="Ng V."/>
            <person name="Clum A."/>
            <person name="Steindorff A."/>
            <person name="Ohm R.A."/>
            <person name="Martin F."/>
            <person name="Silar P."/>
            <person name="Natvig D.O."/>
            <person name="Lalanne C."/>
            <person name="Gautier V."/>
            <person name="Ament-Velasquez S.L."/>
            <person name="Kruys A."/>
            <person name="Hutchinson M.I."/>
            <person name="Powell A.J."/>
            <person name="Barry K."/>
            <person name="Miller A.N."/>
            <person name="Grigoriev I.V."/>
            <person name="Debuchy R."/>
            <person name="Gladieux P."/>
            <person name="Hiltunen Thoren M."/>
            <person name="Johannesson H."/>
        </authorList>
    </citation>
    <scope>NUCLEOTIDE SEQUENCE</scope>
    <source>
        <strain evidence="5">CBS 359.72</strain>
    </source>
</reference>
<evidence type="ECO:0000256" key="2">
    <source>
        <dbReference type="ARBA" id="ARBA00022694"/>
    </source>
</evidence>
<dbReference type="GO" id="GO:0032447">
    <property type="term" value="P:protein urmylation"/>
    <property type="evidence" value="ECO:0007669"/>
    <property type="project" value="UniProtKB-UniRule"/>
</dbReference>
<evidence type="ECO:0000313" key="6">
    <source>
        <dbReference type="Proteomes" id="UP001303647"/>
    </source>
</evidence>
<sequence length="447" mass="47006">MADFKSATAGSLTLTRPCVKCRAQEATLDSRSQAVCRDCFTKFISAKCIKQIGILGKETRPPPSTTNGPPTGTRRYLLGLSFGVSSTVLLHLLNDNVEFQLARGRSAPFELTVIHIDDTPDNQTDHDHPSPSSTAAASEIILAQYRARYPRFTFHSVPLSSALANDPLEPSSSSSSSSSSSLPPPPRLKEAAATTPTAAITMSNTMSTTTTAASRSDLERQLTRRALLAQARARRCQALLLGHSTTALAETALAEAAKGRGFAVPWLVGDGAAPSTSPPLEGGEEGAGGGGVNNEDAGAGVVLVYHPLRDALRKELVTYAGLVDPPLTDLIDGGVQDSKNGGSPRAAAGAAVVSHKDLSIEEVMRRYFAEVEENYPSVVANVARTTGKLVRAGEGAVDGERCGLCGMPLDKDGDERWRGELGIQERTGTGPGFGNRLCYGCERSTAG</sequence>
<dbReference type="Gene3D" id="3.40.50.620">
    <property type="entry name" value="HUPs"/>
    <property type="match status" value="1"/>
</dbReference>
<evidence type="ECO:0000256" key="1">
    <source>
        <dbReference type="ARBA" id="ARBA00022490"/>
    </source>
</evidence>
<comment type="function">
    <text evidence="3">Plays a central role in 2-thiolation of mcm(5)S(2)U at tRNA wobble positions of tRNA(Lys), tRNA(Glu) and tRNA(Gln). May act by forming a heterodimer with NCS6 that ligates sulfur from thiocarboxylated URM1 onto the uridine of tRNAs at wobble position. Prior mcm(5) tRNA modification by the elongator complex is required for 2-thiolation. May also be involved in protein urmylation.</text>
</comment>
<dbReference type="GO" id="GO:0005829">
    <property type="term" value="C:cytosol"/>
    <property type="evidence" value="ECO:0007669"/>
    <property type="project" value="TreeGrafter"/>
</dbReference>
<dbReference type="PANTHER" id="PTHR20882:SF14">
    <property type="entry name" value="CYTOPLASMIC TRNA 2-THIOLATION PROTEIN 2"/>
    <property type="match status" value="1"/>
</dbReference>
<name>A0AAN7CZ04_9PEZI</name>
<feature type="region of interest" description="Disordered" evidence="4">
    <location>
        <begin position="273"/>
        <end position="293"/>
    </location>
</feature>
<keyword evidence="6" id="KW-1185">Reference proteome</keyword>
<feature type="region of interest" description="Disordered" evidence="4">
    <location>
        <begin position="165"/>
        <end position="218"/>
    </location>
</feature>
<dbReference type="GO" id="GO:0002143">
    <property type="term" value="P:tRNA wobble position uridine thiolation"/>
    <property type="evidence" value="ECO:0007669"/>
    <property type="project" value="TreeGrafter"/>
</dbReference>
<dbReference type="HAMAP" id="MF_03054">
    <property type="entry name" value="CTU2"/>
    <property type="match status" value="1"/>
</dbReference>
<feature type="compositionally biased region" description="Low complexity" evidence="4">
    <location>
        <begin position="191"/>
        <end position="215"/>
    </location>
</feature>
<dbReference type="GO" id="GO:0016779">
    <property type="term" value="F:nucleotidyltransferase activity"/>
    <property type="evidence" value="ECO:0007669"/>
    <property type="project" value="UniProtKB-UniRule"/>
</dbReference>
<dbReference type="Pfam" id="PF10288">
    <property type="entry name" value="CTU2"/>
    <property type="match status" value="1"/>
</dbReference>
<dbReference type="EMBL" id="MU857612">
    <property type="protein sequence ID" value="KAK4250570.1"/>
    <property type="molecule type" value="Genomic_DNA"/>
</dbReference>
<protein>
    <recommendedName>
        <fullName evidence="3">Cytoplasmic tRNA 2-thiolation protein 2</fullName>
    </recommendedName>
</protein>
<dbReference type="InterPro" id="IPR019407">
    <property type="entry name" value="CTU2"/>
</dbReference>
<dbReference type="Proteomes" id="UP001303647">
    <property type="component" value="Unassembled WGS sequence"/>
</dbReference>
<keyword evidence="1 3" id="KW-0963">Cytoplasm</keyword>